<dbReference type="OrthoDB" id="5240379at2"/>
<feature type="domain" description="SSD" evidence="11">
    <location>
        <begin position="387"/>
        <end position="518"/>
    </location>
</feature>
<organism evidence="12 13">
    <name type="scientific">Bailinhaonella thermotolerans</name>
    <dbReference type="NCBI Taxonomy" id="1070861"/>
    <lineage>
        <taxon>Bacteria</taxon>
        <taxon>Bacillati</taxon>
        <taxon>Actinomycetota</taxon>
        <taxon>Actinomycetes</taxon>
        <taxon>Streptosporangiales</taxon>
        <taxon>Streptosporangiaceae</taxon>
        <taxon>Bailinhaonella</taxon>
    </lineage>
</organism>
<dbReference type="GO" id="GO:0015450">
    <property type="term" value="F:protein-transporting ATPase activity"/>
    <property type="evidence" value="ECO:0007669"/>
    <property type="project" value="InterPro"/>
</dbReference>
<feature type="transmembrane region" description="Helical" evidence="9">
    <location>
        <begin position="492"/>
        <end position="512"/>
    </location>
</feature>
<evidence type="ECO:0000256" key="2">
    <source>
        <dbReference type="ARBA" id="ARBA00022448"/>
    </source>
</evidence>
<accession>A0A3A4B7N9</accession>
<evidence type="ECO:0000313" key="13">
    <source>
        <dbReference type="Proteomes" id="UP000265768"/>
    </source>
</evidence>
<dbReference type="Gene3D" id="1.20.1640.10">
    <property type="entry name" value="Multidrug efflux transporter AcrB transmembrane domain"/>
    <property type="match status" value="1"/>
</dbReference>
<protein>
    <recommendedName>
        <fullName evidence="9">Protein translocase subunit SecD</fullName>
    </recommendedName>
</protein>
<evidence type="ECO:0000256" key="5">
    <source>
        <dbReference type="ARBA" id="ARBA00022927"/>
    </source>
</evidence>
<evidence type="ECO:0000256" key="3">
    <source>
        <dbReference type="ARBA" id="ARBA00022475"/>
    </source>
</evidence>
<evidence type="ECO:0000256" key="4">
    <source>
        <dbReference type="ARBA" id="ARBA00022692"/>
    </source>
</evidence>
<dbReference type="Gene3D" id="3.30.70.3220">
    <property type="match status" value="1"/>
</dbReference>
<dbReference type="PANTHER" id="PTHR30081">
    <property type="entry name" value="PROTEIN-EXPORT MEMBRANE PROTEIN SEC"/>
    <property type="match status" value="1"/>
</dbReference>
<dbReference type="InterPro" id="IPR048634">
    <property type="entry name" value="SecD_SecF_C"/>
</dbReference>
<comment type="function">
    <text evidence="9">Part of the Sec protein translocase complex. Interacts with the SecYEG preprotein conducting channel. SecDF uses the proton motive force (PMF) to complete protein translocation after the ATP-dependent function of SecA.</text>
</comment>
<dbReference type="GO" id="GO:0005886">
    <property type="term" value="C:plasma membrane"/>
    <property type="evidence" value="ECO:0007669"/>
    <property type="project" value="UniProtKB-SubCell"/>
</dbReference>
<dbReference type="InterPro" id="IPR048631">
    <property type="entry name" value="SecD_1st"/>
</dbReference>
<dbReference type="SUPFAM" id="SSF82866">
    <property type="entry name" value="Multidrug efflux transporter AcrB transmembrane domain"/>
    <property type="match status" value="1"/>
</dbReference>
<keyword evidence="4 9" id="KW-0812">Transmembrane</keyword>
<evidence type="ECO:0000256" key="6">
    <source>
        <dbReference type="ARBA" id="ARBA00022989"/>
    </source>
</evidence>
<keyword evidence="8 9" id="KW-0472">Membrane</keyword>
<feature type="transmembrane region" description="Helical" evidence="9">
    <location>
        <begin position="468"/>
        <end position="486"/>
    </location>
</feature>
<dbReference type="AlphaFoldDB" id="A0A3A4B7N9"/>
<evidence type="ECO:0000313" key="12">
    <source>
        <dbReference type="EMBL" id="RJL34587.1"/>
    </source>
</evidence>
<dbReference type="Proteomes" id="UP000265768">
    <property type="component" value="Unassembled WGS sequence"/>
</dbReference>
<dbReference type="Pfam" id="PF21760">
    <property type="entry name" value="SecD_1st"/>
    <property type="match status" value="1"/>
</dbReference>
<proteinExistence type="inferred from homology"/>
<gene>
    <name evidence="9 12" type="primary">secD</name>
    <name evidence="12" type="ORF">D5H75_05535</name>
</gene>
<feature type="transmembrane region" description="Helical" evidence="9">
    <location>
        <begin position="362"/>
        <end position="382"/>
    </location>
</feature>
<dbReference type="Pfam" id="PF22599">
    <property type="entry name" value="SecDF_P1_head"/>
    <property type="match status" value="1"/>
</dbReference>
<keyword evidence="13" id="KW-1185">Reference proteome</keyword>
<evidence type="ECO:0000256" key="7">
    <source>
        <dbReference type="ARBA" id="ARBA00023010"/>
    </source>
</evidence>
<dbReference type="GO" id="GO:0065002">
    <property type="term" value="P:intracellular protein transmembrane transport"/>
    <property type="evidence" value="ECO:0007669"/>
    <property type="project" value="UniProtKB-UniRule"/>
</dbReference>
<comment type="subunit">
    <text evidence="9">Forms a complex with SecF. Part of the essential Sec protein translocation apparatus which comprises SecA, SecYEG and auxiliary proteins SecDF. Other proteins may also be involved.</text>
</comment>
<keyword evidence="2 9" id="KW-0813">Transport</keyword>
<comment type="caution">
    <text evidence="12">The sequence shown here is derived from an EMBL/GenBank/DDBJ whole genome shotgun (WGS) entry which is preliminary data.</text>
</comment>
<evidence type="ECO:0000259" key="11">
    <source>
        <dbReference type="PROSITE" id="PS50156"/>
    </source>
</evidence>
<evidence type="ECO:0000256" key="8">
    <source>
        <dbReference type="ARBA" id="ARBA00023136"/>
    </source>
</evidence>
<keyword evidence="7 9" id="KW-0811">Translocation</keyword>
<dbReference type="HAMAP" id="MF_01463_B">
    <property type="entry name" value="SecD_B"/>
    <property type="match status" value="1"/>
</dbReference>
<dbReference type="NCBIfam" id="TIGR00916">
    <property type="entry name" value="2A0604s01"/>
    <property type="match status" value="1"/>
</dbReference>
<dbReference type="GO" id="GO:0043952">
    <property type="term" value="P:protein transport by the Sec complex"/>
    <property type="evidence" value="ECO:0007669"/>
    <property type="project" value="UniProtKB-UniRule"/>
</dbReference>
<evidence type="ECO:0000256" key="1">
    <source>
        <dbReference type="ARBA" id="ARBA00004651"/>
    </source>
</evidence>
<evidence type="ECO:0000256" key="10">
    <source>
        <dbReference type="SAM" id="MobiDB-lite"/>
    </source>
</evidence>
<dbReference type="Pfam" id="PF02355">
    <property type="entry name" value="SecD_SecF_C"/>
    <property type="match status" value="1"/>
</dbReference>
<sequence length="557" mass="57797">MIWQKAYSPQYALDLAGGTTVTLSPVLAQGGKAPDESLDRAVEIIRDRVNGSGISEAEVARSGDNIIISVPGKGQAEVVNLVGTTAELRFRQVLAMGPAEQTPVVPTTAPTPGATPTAVPAPTATAGPGSATPSATPSATRPAGRAVSSALAAPTPTPSGRATGATPTPAATPTGAATPPPPAQPQDPLAGQDLSGIDPAVLADFRKLDCTKKDRGQGTVDDPNKQLAACDKGGAFKYVLDKAEVLGTDVSGAEAGVDQQTNEWVTTVDFKSEGGIKFGKLTGRVVSLPEPRNQVAMVLDGVVISAPRIQEAIPGGQARISGQFTPESANELANQLKYGALPLKFEKSEISTVSATLGQDQLHGGLIAGLIGLGLVVLYSMFYYRGLGIVSILSLTVAAVLTWELVVLLGKLLDFRLSLAGIAGLIVAIGITADSFVVFFERLRDEAREGKTLRAAVERGWTRAKRTILVAGAVNFLAAAVLYFLAVGGVKGFAFTLGLTTLIDVVVVFLFTKPVVTLLARMKFFNGGHPLSGLDPDRLGIQKSPKQVLGRAITREA</sequence>
<comment type="subcellular location">
    <subcellularLocation>
        <location evidence="1 9">Cell membrane</location>
        <topology evidence="1 9">Multi-pass membrane protein</topology>
    </subcellularLocation>
</comment>
<feature type="compositionally biased region" description="Low complexity" evidence="10">
    <location>
        <begin position="102"/>
        <end position="143"/>
    </location>
</feature>
<dbReference type="InterPro" id="IPR022813">
    <property type="entry name" value="SecD/SecF_arch_bac"/>
</dbReference>
<dbReference type="GO" id="GO:0006605">
    <property type="term" value="P:protein targeting"/>
    <property type="evidence" value="ECO:0007669"/>
    <property type="project" value="UniProtKB-UniRule"/>
</dbReference>
<dbReference type="InterPro" id="IPR001036">
    <property type="entry name" value="Acrflvin-R"/>
</dbReference>
<dbReference type="Gene3D" id="3.30.1360.200">
    <property type="match status" value="1"/>
</dbReference>
<evidence type="ECO:0000256" key="9">
    <source>
        <dbReference type="HAMAP-Rule" id="MF_01463"/>
    </source>
</evidence>
<dbReference type="EMBL" id="QZEY01000002">
    <property type="protein sequence ID" value="RJL34587.1"/>
    <property type="molecule type" value="Genomic_DNA"/>
</dbReference>
<comment type="caution">
    <text evidence="9">Lacks conserved residue(s) required for the propagation of feature annotation.</text>
</comment>
<feature type="region of interest" description="Disordered" evidence="10">
    <location>
        <begin position="101"/>
        <end position="195"/>
    </location>
</feature>
<feature type="transmembrane region" description="Helical" evidence="9">
    <location>
        <begin position="389"/>
        <end position="409"/>
    </location>
</feature>
<name>A0A3A4B7N9_9ACTN</name>
<dbReference type="InterPro" id="IPR000731">
    <property type="entry name" value="SSD"/>
</dbReference>
<keyword evidence="3 9" id="KW-1003">Cell membrane</keyword>
<dbReference type="PROSITE" id="PS50156">
    <property type="entry name" value="SSD"/>
    <property type="match status" value="1"/>
</dbReference>
<dbReference type="PRINTS" id="PR00702">
    <property type="entry name" value="ACRIFLAVINRP"/>
</dbReference>
<dbReference type="PANTHER" id="PTHR30081:SF1">
    <property type="entry name" value="PROTEIN TRANSLOCASE SUBUNIT SECD"/>
    <property type="match status" value="1"/>
</dbReference>
<feature type="transmembrane region" description="Helical" evidence="9">
    <location>
        <begin position="415"/>
        <end position="440"/>
    </location>
</feature>
<dbReference type="InterPro" id="IPR005791">
    <property type="entry name" value="SecD"/>
</dbReference>
<comment type="similarity">
    <text evidence="9">Belongs to the SecD/SecF family. SecD subfamily.</text>
</comment>
<feature type="compositionally biased region" description="Low complexity" evidence="10">
    <location>
        <begin position="152"/>
        <end position="177"/>
    </location>
</feature>
<dbReference type="InterPro" id="IPR054384">
    <property type="entry name" value="SecDF_P1_head"/>
</dbReference>
<keyword evidence="6 9" id="KW-1133">Transmembrane helix</keyword>
<reference evidence="12 13" key="1">
    <citation type="submission" date="2018-09" db="EMBL/GenBank/DDBJ databases">
        <title>YIM 75507 draft genome.</title>
        <authorList>
            <person name="Tang S."/>
            <person name="Feng Y."/>
        </authorList>
    </citation>
    <scope>NUCLEOTIDE SEQUENCE [LARGE SCALE GENOMIC DNA]</scope>
    <source>
        <strain evidence="12 13">YIM 75507</strain>
    </source>
</reference>
<dbReference type="NCBIfam" id="TIGR01129">
    <property type="entry name" value="secD"/>
    <property type="match status" value="1"/>
</dbReference>
<keyword evidence="5 9" id="KW-0653">Protein transport</keyword>
<dbReference type="InterPro" id="IPR055344">
    <property type="entry name" value="SecD_SecF_C_bact"/>
</dbReference>